<dbReference type="KEGG" id="part:PARC_a2518"/>
<dbReference type="AlphaFoldDB" id="A0A290S703"/>
<dbReference type="EMBL" id="CP011025">
    <property type="protein sequence ID" value="ATC87000.1"/>
    <property type="molecule type" value="Genomic_DNA"/>
</dbReference>
<gene>
    <name evidence="1" type="ORF">PARC_a2518</name>
</gene>
<dbReference type="PROSITE" id="PS51257">
    <property type="entry name" value="PROKAR_LIPOPROTEIN"/>
    <property type="match status" value="1"/>
</dbReference>
<sequence length="132" mass="14214">MKHLLCISLIVLLSGCYTSKNNNPEAMADLASQLKDIATAVDGTLKFSETPYSTTDELLKAAVNNDLSKLAPFGEYTLIVNVQDDNAVLLLCDANTALIEDAGCTAQSDIQHWGAEAIHQCEITINAQQLCN</sequence>
<evidence type="ECO:0000313" key="1">
    <source>
        <dbReference type="EMBL" id="ATC87000.1"/>
    </source>
</evidence>
<proteinExistence type="predicted"/>
<dbReference type="RefSeq" id="WP_010554026.1">
    <property type="nucleotide sequence ID" value="NZ_CP011025.1"/>
</dbReference>
<evidence type="ECO:0008006" key="3">
    <source>
        <dbReference type="Google" id="ProtNLM"/>
    </source>
</evidence>
<dbReference type="OrthoDB" id="5570136at2"/>
<protein>
    <recommendedName>
        <fullName evidence="3">Lipoprotein</fullName>
    </recommendedName>
</protein>
<name>A0A290S703_9GAMM</name>
<accession>A0A290S703</accession>
<reference evidence="1 2" key="1">
    <citation type="journal article" date="2012" name="J. Bacteriol.">
        <title>Genome sequences of type strains of seven species of the marine bacterium Pseudoalteromonas.</title>
        <authorList>
            <person name="Xie B.B."/>
            <person name="Shu Y.L."/>
            <person name="Qin Q.L."/>
            <person name="Rong J.C."/>
            <person name="Zhang X.Y."/>
            <person name="Chen X.L."/>
            <person name="Shi M."/>
            <person name="He H.L."/>
            <person name="Zhou B.C."/>
            <person name="Zhang Y.Z."/>
        </authorList>
    </citation>
    <scope>NUCLEOTIDE SEQUENCE [LARGE SCALE GENOMIC DNA]</scope>
    <source>
        <strain evidence="1 2">A 37-1-2</strain>
    </source>
</reference>
<dbReference type="Proteomes" id="UP000016505">
    <property type="component" value="Chromosome I"/>
</dbReference>
<organism evidence="1 2">
    <name type="scientific">Pseudoalteromonas arctica A 37-1-2</name>
    <dbReference type="NCBI Taxonomy" id="1117313"/>
    <lineage>
        <taxon>Bacteria</taxon>
        <taxon>Pseudomonadati</taxon>
        <taxon>Pseudomonadota</taxon>
        <taxon>Gammaproteobacteria</taxon>
        <taxon>Alteromonadales</taxon>
        <taxon>Pseudoalteromonadaceae</taxon>
        <taxon>Pseudoalteromonas</taxon>
    </lineage>
</organism>
<evidence type="ECO:0000313" key="2">
    <source>
        <dbReference type="Proteomes" id="UP000016505"/>
    </source>
</evidence>